<dbReference type="InterPro" id="IPR042228">
    <property type="entry name" value="Dynein_linker_3"/>
</dbReference>
<feature type="domain" description="AAA+ ATPase" evidence="16">
    <location>
        <begin position="2262"/>
        <end position="2374"/>
    </location>
</feature>
<evidence type="ECO:0000256" key="7">
    <source>
        <dbReference type="ARBA" id="ARBA00022840"/>
    </source>
</evidence>
<sequence>YNKVARTLVAFEYLWYEAWVKSIDAAKAGLQATLIIRHPDTGKLYVNFDREILQLIREAKCLNRIGVVVPEQAQIVLLQEEKFKTYYDDLKYILDEYERVSSLIVPVVAKLLKPHLQTLELKLRPGMITLTWTSMNIETYKGHINMGLERLETLVNKINDIVENRIEKNLKVMARLSLVDLPKDRSVTLDDFVSMQEMNVGEKADLLKAKNMEDLISTVSSFPLDPSVGSVSRAEISALRTHYCRLTYRALLNCTKSSMELVKKRVCARAGSGFLFVERPFFEVDVQLSVPSVRLSPSLDDVQRAINRSAKAVIGCSKIVFDWGQQGLPEEDRQSLFSQIGCDLEIIKVVLLLTGALFGTRNQVHEYLQNFRKYDWLWKDEKEPSYQKFIAKNPNIQDFENELRKFMAVEQEIELIPPMHNIGALSLNTANLKLQLRNESRQWKVQYSNKVHQQARDSMYALLEYIRVTTQKLGIEIDGLDSLRRVMNVLKEIRERESSIEMEINPILDMYQMLENYLPGGVGDKEEIDQKDVIHKKWGELVDYAEDVTDKLAEIQHKYKKQLLADIKDFRIDAKAFRKDFEENGPARHGIAPTEAVDSLATFKNHLEMREHKLEMYNAGEELFALRVSSFEEIKKTKNDITLLSLLYSLYVDTITTFETYNKTLWVDLGPILEEMIEATNALDMRCRKLPAKLKTWEAYIELRQKITDFQEALPLVDELSKDSVKPRHWNEVIQITGTTFPFEAETFALSNILSSNILEFKEDVEEIADGADKQLGIETKLSDIKETWSRRRFDFGIWQSRGVHVLLAFGQVVEDLEDAQLQLQTILSMRHVTPFRDEVQSKLTELSNTTDELELWIKVQLMWTSLESVFMGGDIAKQMPLEAKKFNKVDKDWIKIMQKAVETGSVVACCKNDLVKNTLPVLYAELERCQKSLEGYLEQKRNRFPRFYFVSNPVLLLILSQGSDPLQMQPYYEKVFDSISAVVHEKKDATIIKQFKSISGSDEEIVPFVKDVKAVGNIEDWLGTLEDTMQKSLKALCETAAATCGGPLREFVDAQCGQFALLGIQFNWTLQCQTALEKCKTSKGAMSECNKTQNAVLAELSSWCLQDLKTKMNRTKIETLVTIHVHQKDVFNDLTKLYKERKIQDATDFEWLKQARFYWRPNVEDRHGPSAAVVSVCDTDTKYAWEYLGCQERLVITPLTDRCYITLTQALGMYLGGAPAGPAGTGKTETTKDLGRTLGVFVVVTNCTDQQRYTDMAKIFKGLCQAGLWGCFDEFNRIELPVLSVVAQQVLSITNAKRTSSKTFTFPGDAQLVTLNSDVGYFITMNPGYAGRQELPENLKALFRGVTMMVPDRRIIMLVKLCAVGYTAFTELARKFNVLYSLCEQQLSKQKHYDFGLRNILSVLRTAGATKRAETTASEEMLVLRTLRDMNLSKLVSQDIPLFLSLLGDLFPNISMPAAGTDPEMEKVVGDEIAKKKNIPHPSWVLKIMQLYDTTKVRHGIMLVGPSGSGKSTIMNTLSDSLAVTTSTQHKRVRMNPKAIRAEEMFGETDKLTGEWNTGIFAAIWQKFNNRNNTFNMWIIADGPVDAIWIENLNTVLDDNKILTLANGDRIAMTDNVKIMFEVEDLRNASPATVSRAGIIYVSASDLDWEPVVKKWLNSIDATQSAVFAGLFSKFVGKCEGDADYGHLFKFISKACNIVMKVSRVGCCTKLFNLLTAMLKVAELSTSPSDRDQELERLFLFALLWTVGGLFEEEDRLRFDDYLRQHSTLMPTKMDAGDTAYMYNVNSETMEWERWVAPQWVYPTHSEELDFSSLLVPTVDSTRALFLMNNFASMKLPVLLTGGSGTSKTSTVEMYFDQLDRDRTLVKRLNFSFATTPGMFQASIDGELDKRGGKNFGPPSGKSMLVFLDDLSMPQVNSWGDQTTNELTRQLIEDKGYCFLDKDKRGDFKVIEDLLYIGAMGHPTGGKNDIPNRLKRHFFAFNMTVPPPETILNIYGQMMKGRFPAATYQGNFFTYVSKIPSLTIELWKWVRTKMLPSPAKFMYVWNMRELSRIFQGILRTPKESIPNAEVLGQLWRHECERVFGDKLATNQDKALFKLEHDRLTGVLISDAVIDGIGGGDDSSTKSGRKSMSKGGSRARSSSDLKKSKSGTAKNLGTAKDKKGKSDEPELSPELQEVKAKLCADSYFVDFLRDDILDEDGILVAEAPKIYEKGVDMATLTERTKMFLEKFNEEMPAKKMNLILFEDAMKHLMRVSRVIGTPRGNLLFVGVGGSGKQSLSRLAAYMAGYQIFQVVLTKQYNVASLCDDLRELYKVAGHQGKGVLFLMTDAEVKDENFLEVMNSILMTGEIANLFPKDELAVMGSDLRQFAIKERPDFVDTPENLVSYFIDRVRDNLHIVLAFSPVNPKLPERVRKFPGLINGCSINYFMEWPKEALVAVSNGFIREVKIDCDDEVKDALISHVGNVHNMVVESCDEYFVKMRRHVYQTPKSYLSFLNGYKSMYDGKLDEIEKRSSSVTTGLVKLQQGAEDVETMKVVLADEEVKLRKAEEATNAMLSKLELSSMAAKKEKDAVDVIKQGCEEDKERIAGEKALAEEDLAKAQPFVDEAERAVQSIKAADLQELKKLGKPGDIIKLIFDCVALLKMEKMVKVEISEVTLGIGKDKVTTPFFKDSFKIQQTGMLSDSKFLQGIFYFSKYEKDFMNDETIEFLLPYLELPGFDPLVARNASKAAEGLCTWSRAMKYYHEASKIVKPKLEALSLAEAALGDAQRELDKAERKLQDCEGVLQKLQNDFENQMSVKKEIEEGAARTRRKMEQATALIDGLAGERQRWTEDSHKFSDTKKKLVGDVALACAFISYCGPFNQTFREYLTNTKFTADLLNSGIPMSKNLALSDFLADAGTVGDWAMEGLPSDPLSVQNGILVTKSSRYPLLVDPQGQALAWIREHEKDRLPGFGVTTLGHPKLREQLEFCMCEGKALIISGVENEIDAMLTPVLEKQIITKAKSKYINVSDKLCEYVEEFMLYMTTRLPNPHFSPEDQAKTTMVDFTVTQKGLEEQLLGRVIGKEQKSLEEQLTMVVQEVTGNTKALLKLDQLLLERLSANTGNLLDDEELIEVLANTKAKATEVNAKPIAAAETRVSINEKREQYRPVATRGSVLYFCIVDMSLVNVMYQTSLDQFQVLFLASMDTAEKAALASKRVGLVVEEMTYNIWRYIDRGLYTRDRSSFKLMLLLKILQTSGRLSAGLVTQFLKAGAALNILDEKPKPYAWMSDGAWLNVIQLSNEGGVYKSIVESITREEEDWKNWYNANEPEQMTVPGYETQLNADKELGPFLRLLVVRCLREDRALLAGMEFIKTMATVDGIPAMGERFIKPVSDTVEQIYNEMTALVPVIYLLSAGADPTESVEMLAKKKRRDVACVSMGEGQDVVAMKAINTAMVNGSWVMLQNCHLGLDFMDGLEELLEKIAETCNEDFRLFVTSEPHPLFPIGLLQMCTKITTEPPNGLKAGMLRSYTVIVDQDKLERIESTQWRTLLYGICFLHSVVQERRKFGPLGWCVPYEYNDGDLTACLTFLEKHLYTSTLSWPTLQYMVWEAQYGGKITDNMDRRLFGSYVNSWLSPMTLAPNFSFNPGTSVLPIPNNFDYNIPQGSDNEEFQAFIKGFPAVDSPEMFGLHPNADLTFRNKEVTQLLTTILDTQPKSGGGGGGGKSREEVVAEKCAELMDSAPENYVEDDFLEKIDGMGGLGVPLNIFLMQEVQRFGDVLVRMKSALVGIQQAIKGEVVTTDEIMAAINSIFDARVPGSWMHSAGGDEISWMSPTLGLWYAGVGGRDAQLRGWLDAGKRPNSFWLTGFFNAQGFLTAVQQEVTRAHKADKWSLDNVEVHTEVTEYDRSEQVARPPKEGVYVHGLFLEGAAWSKADITLVESKPKVLFAQLPVLFCTAITKSQKKSLEGDYGPNGGFDCAVYKYPRRTDRFYIFNVVLASRDKKPSHWVLRGVALLCSTD</sequence>
<dbReference type="InterPro" id="IPR043157">
    <property type="entry name" value="Dynein_AAA1S"/>
</dbReference>
<dbReference type="Gene3D" id="1.10.287.2620">
    <property type="match status" value="1"/>
</dbReference>
<evidence type="ECO:0000256" key="13">
    <source>
        <dbReference type="ARBA" id="ARBA00023273"/>
    </source>
</evidence>
<dbReference type="InterPro" id="IPR041228">
    <property type="entry name" value="Dynein_C"/>
</dbReference>
<evidence type="ECO:0000256" key="8">
    <source>
        <dbReference type="ARBA" id="ARBA00023017"/>
    </source>
</evidence>
<dbReference type="PANTHER" id="PTHR46532">
    <property type="entry name" value="MALE FERTILITY FACTOR KL5"/>
    <property type="match status" value="1"/>
</dbReference>
<evidence type="ECO:0000256" key="9">
    <source>
        <dbReference type="ARBA" id="ARBA00023054"/>
    </source>
</evidence>
<feature type="non-terminal residue" evidence="17">
    <location>
        <position position="1"/>
    </location>
</feature>
<dbReference type="Gene3D" id="1.20.58.1120">
    <property type="match status" value="1"/>
</dbReference>
<keyword evidence="18" id="KW-1185">Reference proteome</keyword>
<evidence type="ECO:0000256" key="6">
    <source>
        <dbReference type="ARBA" id="ARBA00022741"/>
    </source>
</evidence>
<dbReference type="SUPFAM" id="SSF52540">
    <property type="entry name" value="P-loop containing nucleoside triphosphate hydrolases"/>
    <property type="match status" value="4"/>
</dbReference>
<keyword evidence="7" id="KW-0067">ATP-binding</keyword>
<dbReference type="Pfam" id="PF12774">
    <property type="entry name" value="AAA_6"/>
    <property type="match status" value="1"/>
</dbReference>
<dbReference type="Gene3D" id="3.10.490.20">
    <property type="match status" value="1"/>
</dbReference>
<evidence type="ECO:0000256" key="5">
    <source>
        <dbReference type="ARBA" id="ARBA00022737"/>
    </source>
</evidence>
<keyword evidence="8" id="KW-0243">Dynein</keyword>
<feature type="coiled-coil region" evidence="14">
    <location>
        <begin position="2758"/>
        <end position="2820"/>
    </location>
</feature>
<evidence type="ECO:0000256" key="15">
    <source>
        <dbReference type="SAM" id="MobiDB-lite"/>
    </source>
</evidence>
<organism evidence="17 18">
    <name type="scientific">Tetraparma gracilis</name>
    <dbReference type="NCBI Taxonomy" id="2962635"/>
    <lineage>
        <taxon>Eukaryota</taxon>
        <taxon>Sar</taxon>
        <taxon>Stramenopiles</taxon>
        <taxon>Ochrophyta</taxon>
        <taxon>Bolidophyceae</taxon>
        <taxon>Parmales</taxon>
        <taxon>Triparmaceae</taxon>
        <taxon>Tetraparma</taxon>
    </lineage>
</organism>
<dbReference type="Pfam" id="PF17852">
    <property type="entry name" value="Dynein_AAA_lid"/>
    <property type="match status" value="1"/>
</dbReference>
<dbReference type="Gene3D" id="1.10.8.720">
    <property type="entry name" value="Region D6 of dynein motor"/>
    <property type="match status" value="1"/>
</dbReference>
<evidence type="ECO:0000256" key="1">
    <source>
        <dbReference type="ARBA" id="ARBA00004430"/>
    </source>
</evidence>
<dbReference type="Gene3D" id="1.10.472.130">
    <property type="match status" value="1"/>
</dbReference>
<dbReference type="Pfam" id="PF12775">
    <property type="entry name" value="AAA_7"/>
    <property type="match status" value="1"/>
</dbReference>
<dbReference type="Gene3D" id="1.10.8.1220">
    <property type="match status" value="1"/>
</dbReference>
<dbReference type="Gene3D" id="1.20.920.20">
    <property type="match status" value="1"/>
</dbReference>
<keyword evidence="13" id="KW-0966">Cell projection</keyword>
<dbReference type="Pfam" id="PF12780">
    <property type="entry name" value="AAA_8"/>
    <property type="match status" value="1"/>
</dbReference>
<dbReference type="Gene3D" id="1.20.920.30">
    <property type="match status" value="2"/>
</dbReference>
<dbReference type="InterPro" id="IPR041466">
    <property type="entry name" value="Dynein_AAA5_ext"/>
</dbReference>
<dbReference type="PANTHER" id="PTHR46532:SF4">
    <property type="entry name" value="AAA+ ATPASE DOMAIN-CONTAINING PROTEIN"/>
    <property type="match status" value="1"/>
</dbReference>
<dbReference type="Pfam" id="PF08385">
    <property type="entry name" value="DHC_N1"/>
    <property type="match status" value="1"/>
</dbReference>
<feature type="region of interest" description="Disordered" evidence="15">
    <location>
        <begin position="2120"/>
        <end position="2173"/>
    </location>
</feature>
<evidence type="ECO:0000313" key="18">
    <source>
        <dbReference type="Proteomes" id="UP001165060"/>
    </source>
</evidence>
<feature type="domain" description="AAA+ ATPase" evidence="16">
    <location>
        <begin position="1498"/>
        <end position="1628"/>
    </location>
</feature>
<dbReference type="Gene3D" id="1.10.8.710">
    <property type="match status" value="1"/>
</dbReference>
<dbReference type="EMBL" id="BRYB01001722">
    <property type="protein sequence ID" value="GMI32001.1"/>
    <property type="molecule type" value="Genomic_DNA"/>
</dbReference>
<feature type="compositionally biased region" description="Basic and acidic residues" evidence="15">
    <location>
        <begin position="2159"/>
        <end position="2168"/>
    </location>
</feature>
<dbReference type="Pfam" id="PF18199">
    <property type="entry name" value="Dynein_C"/>
    <property type="match status" value="1"/>
</dbReference>
<feature type="domain" description="AAA+ ATPase" evidence="16">
    <location>
        <begin position="1216"/>
        <end position="1354"/>
    </location>
</feature>
<comment type="caution">
    <text evidence="17">The sequence shown here is derived from an EMBL/GenBank/DDBJ whole genome shotgun (WGS) entry which is preliminary data.</text>
</comment>
<dbReference type="InterPro" id="IPR003593">
    <property type="entry name" value="AAA+_ATPase"/>
</dbReference>
<dbReference type="SMART" id="SM00382">
    <property type="entry name" value="AAA"/>
    <property type="match status" value="4"/>
</dbReference>
<dbReference type="InterPro" id="IPR041658">
    <property type="entry name" value="AAA_lid_11"/>
</dbReference>
<keyword evidence="11" id="KW-0505">Motor protein</keyword>
<evidence type="ECO:0000256" key="11">
    <source>
        <dbReference type="ARBA" id="ARBA00023175"/>
    </source>
</evidence>
<evidence type="ECO:0000256" key="2">
    <source>
        <dbReference type="ARBA" id="ARBA00008887"/>
    </source>
</evidence>
<dbReference type="Pfam" id="PF12781">
    <property type="entry name" value="AAA_9"/>
    <property type="match status" value="1"/>
</dbReference>
<keyword evidence="6" id="KW-0547">Nucleotide-binding</keyword>
<dbReference type="InterPro" id="IPR026983">
    <property type="entry name" value="DHC"/>
</dbReference>
<dbReference type="Pfam" id="PF12777">
    <property type="entry name" value="MT"/>
    <property type="match status" value="1"/>
</dbReference>
<dbReference type="InterPro" id="IPR035706">
    <property type="entry name" value="AAA_9"/>
</dbReference>
<evidence type="ECO:0000259" key="16">
    <source>
        <dbReference type="SMART" id="SM00382"/>
    </source>
</evidence>
<dbReference type="Pfam" id="PF18198">
    <property type="entry name" value="AAA_lid_11"/>
    <property type="match status" value="1"/>
</dbReference>
<dbReference type="Proteomes" id="UP001165060">
    <property type="component" value="Unassembled WGS sequence"/>
</dbReference>
<proteinExistence type="inferred from homology"/>
<evidence type="ECO:0000256" key="3">
    <source>
        <dbReference type="ARBA" id="ARBA00022490"/>
    </source>
</evidence>
<dbReference type="Pfam" id="PF17857">
    <property type="entry name" value="AAA_lid_1"/>
    <property type="match status" value="1"/>
</dbReference>
<dbReference type="InterPro" id="IPR013602">
    <property type="entry name" value="Dynein_heavy_linker"/>
</dbReference>
<dbReference type="InterPro" id="IPR024743">
    <property type="entry name" value="Dynein_HC_stalk"/>
</dbReference>
<keyword evidence="9 14" id="KW-0175">Coiled coil</keyword>
<dbReference type="Gene3D" id="6.10.140.1060">
    <property type="match status" value="1"/>
</dbReference>
<keyword evidence="10" id="KW-0969">Cilium</keyword>
<dbReference type="Pfam" id="PF03028">
    <property type="entry name" value="Dynein_heavy"/>
    <property type="match status" value="1"/>
</dbReference>
<dbReference type="InterPro" id="IPR042219">
    <property type="entry name" value="AAA_lid_11_sf"/>
</dbReference>
<dbReference type="Gene3D" id="1.20.140.100">
    <property type="entry name" value="Dynein heavy chain, N-terminal domain 2"/>
    <property type="match status" value="1"/>
</dbReference>
<dbReference type="Gene3D" id="3.40.50.300">
    <property type="entry name" value="P-loop containing nucleotide triphosphate hydrolases"/>
    <property type="match status" value="6"/>
</dbReference>
<evidence type="ECO:0000313" key="17">
    <source>
        <dbReference type="EMBL" id="GMI32001.1"/>
    </source>
</evidence>
<dbReference type="InterPro" id="IPR035699">
    <property type="entry name" value="AAA_6"/>
</dbReference>
<name>A0ABQ6MT91_9STRA</name>
<keyword evidence="12" id="KW-0206">Cytoskeleton</keyword>
<comment type="similarity">
    <text evidence="2">Belongs to the dynein heavy chain family.</text>
</comment>
<dbReference type="Gene3D" id="3.20.180.20">
    <property type="entry name" value="Dynein heavy chain, N-terminal domain 2"/>
    <property type="match status" value="1"/>
</dbReference>
<evidence type="ECO:0000256" key="14">
    <source>
        <dbReference type="SAM" id="Coils"/>
    </source>
</evidence>
<keyword evidence="4" id="KW-0493">Microtubule</keyword>
<evidence type="ECO:0000256" key="10">
    <source>
        <dbReference type="ARBA" id="ARBA00023069"/>
    </source>
</evidence>
<evidence type="ECO:0000256" key="4">
    <source>
        <dbReference type="ARBA" id="ARBA00022701"/>
    </source>
</evidence>
<dbReference type="Pfam" id="PF08393">
    <property type="entry name" value="DHC_N2"/>
    <property type="match status" value="1"/>
</dbReference>
<dbReference type="InterPro" id="IPR043160">
    <property type="entry name" value="Dynein_C_barrel"/>
</dbReference>
<keyword evidence="3" id="KW-0963">Cytoplasm</keyword>
<dbReference type="InterPro" id="IPR024317">
    <property type="entry name" value="Dynein_heavy_chain_D4_dom"/>
</dbReference>
<comment type="subcellular location">
    <subcellularLocation>
        <location evidence="1">Cytoplasm</location>
        <location evidence="1">Cytoskeleton</location>
        <location evidence="1">Cilium axoneme</location>
    </subcellularLocation>
</comment>
<accession>A0ABQ6MT91</accession>
<protein>
    <recommendedName>
        <fullName evidence="16">AAA+ ATPase domain-containing protein</fullName>
    </recommendedName>
</protein>
<dbReference type="Gene3D" id="1.20.1270.280">
    <property type="match status" value="1"/>
</dbReference>
<dbReference type="InterPro" id="IPR041589">
    <property type="entry name" value="DNAH3_AAA_lid_1"/>
</dbReference>
<dbReference type="InterPro" id="IPR042222">
    <property type="entry name" value="Dynein_2_N"/>
</dbReference>
<gene>
    <name evidence="17" type="ORF">TeGR_g1760</name>
</gene>
<dbReference type="InterPro" id="IPR004273">
    <property type="entry name" value="Dynein_heavy_D6_P-loop"/>
</dbReference>
<reference evidence="17 18" key="1">
    <citation type="journal article" date="2023" name="Commun. Biol.">
        <title>Genome analysis of Parmales, the sister group of diatoms, reveals the evolutionary specialization of diatoms from phago-mixotrophs to photoautotrophs.</title>
        <authorList>
            <person name="Ban H."/>
            <person name="Sato S."/>
            <person name="Yoshikawa S."/>
            <person name="Yamada K."/>
            <person name="Nakamura Y."/>
            <person name="Ichinomiya M."/>
            <person name="Sato N."/>
            <person name="Blanc-Mathieu R."/>
            <person name="Endo H."/>
            <person name="Kuwata A."/>
            <person name="Ogata H."/>
        </authorList>
    </citation>
    <scope>NUCLEOTIDE SEQUENCE [LARGE SCALE GENOMIC DNA]</scope>
</reference>
<keyword evidence="5" id="KW-0677">Repeat</keyword>
<evidence type="ECO:0000256" key="12">
    <source>
        <dbReference type="ARBA" id="ARBA00023212"/>
    </source>
</evidence>
<dbReference type="InterPro" id="IPR013594">
    <property type="entry name" value="Dynein_heavy_tail"/>
</dbReference>
<dbReference type="InterPro" id="IPR027417">
    <property type="entry name" value="P-loop_NTPase"/>
</dbReference>
<feature type="domain" description="AAA+ ATPase" evidence="16">
    <location>
        <begin position="1835"/>
        <end position="1985"/>
    </location>
</feature>